<keyword evidence="3" id="KW-1185">Reference proteome</keyword>
<evidence type="ECO:0000256" key="1">
    <source>
        <dbReference type="SAM" id="MobiDB-lite"/>
    </source>
</evidence>
<dbReference type="Proteomes" id="UP000281553">
    <property type="component" value="Unassembled WGS sequence"/>
</dbReference>
<dbReference type="AlphaFoldDB" id="A0A3P7M003"/>
<feature type="region of interest" description="Disordered" evidence="1">
    <location>
        <begin position="1"/>
        <end position="20"/>
    </location>
</feature>
<name>A0A3P7M003_DIBLA</name>
<evidence type="ECO:0000313" key="2">
    <source>
        <dbReference type="EMBL" id="VDN15678.1"/>
    </source>
</evidence>
<reference evidence="2 3" key="1">
    <citation type="submission" date="2018-11" db="EMBL/GenBank/DDBJ databases">
        <authorList>
            <consortium name="Pathogen Informatics"/>
        </authorList>
    </citation>
    <scope>NUCLEOTIDE SEQUENCE [LARGE SCALE GENOMIC DNA]</scope>
</reference>
<organism evidence="2 3">
    <name type="scientific">Dibothriocephalus latus</name>
    <name type="common">Fish tapeworm</name>
    <name type="synonym">Diphyllobothrium latum</name>
    <dbReference type="NCBI Taxonomy" id="60516"/>
    <lineage>
        <taxon>Eukaryota</taxon>
        <taxon>Metazoa</taxon>
        <taxon>Spiralia</taxon>
        <taxon>Lophotrochozoa</taxon>
        <taxon>Platyhelminthes</taxon>
        <taxon>Cestoda</taxon>
        <taxon>Eucestoda</taxon>
        <taxon>Diphyllobothriidea</taxon>
        <taxon>Diphyllobothriidae</taxon>
        <taxon>Dibothriocephalus</taxon>
    </lineage>
</organism>
<gene>
    <name evidence="2" type="ORF">DILT_LOCUS11509</name>
</gene>
<accession>A0A3P7M003</accession>
<protein>
    <submittedName>
        <fullName evidence="2">Uncharacterized protein</fullName>
    </submittedName>
</protein>
<sequence length="62" mass="6790">MSRGDRSTRLSLHKTRSSVDPCARKDWGCSHLCAEPGGSRKPADFLESVDGAAFIKPQMPPF</sequence>
<evidence type="ECO:0000313" key="3">
    <source>
        <dbReference type="Proteomes" id="UP000281553"/>
    </source>
</evidence>
<dbReference type="EMBL" id="UYRU01063248">
    <property type="protein sequence ID" value="VDN15678.1"/>
    <property type="molecule type" value="Genomic_DNA"/>
</dbReference>
<proteinExistence type="predicted"/>